<keyword evidence="2" id="KW-1185">Reference proteome</keyword>
<comment type="caution">
    <text evidence="1">The sequence shown here is derived from an EMBL/GenBank/DDBJ whole genome shotgun (WGS) entry which is preliminary data.</text>
</comment>
<evidence type="ECO:0008006" key="3">
    <source>
        <dbReference type="Google" id="ProtNLM"/>
    </source>
</evidence>
<dbReference type="RefSeq" id="WP_326505876.1">
    <property type="nucleotide sequence ID" value="NZ_JAWIIV010000005.1"/>
</dbReference>
<protein>
    <recommendedName>
        <fullName evidence="3">DUF4089 domain-containing protein</fullName>
    </recommendedName>
</protein>
<dbReference type="EMBL" id="JAWIIV010000005">
    <property type="protein sequence ID" value="MEC4719160.1"/>
    <property type="molecule type" value="Genomic_DNA"/>
</dbReference>
<gene>
    <name evidence="1" type="ORF">RY831_08370</name>
</gene>
<organism evidence="1 2">
    <name type="scientific">Noviherbaspirillum album</name>
    <dbReference type="NCBI Taxonomy" id="3080276"/>
    <lineage>
        <taxon>Bacteria</taxon>
        <taxon>Pseudomonadati</taxon>
        <taxon>Pseudomonadota</taxon>
        <taxon>Betaproteobacteria</taxon>
        <taxon>Burkholderiales</taxon>
        <taxon>Oxalobacteraceae</taxon>
        <taxon>Noviherbaspirillum</taxon>
    </lineage>
</organism>
<dbReference type="Proteomes" id="UP001352263">
    <property type="component" value="Unassembled WGS sequence"/>
</dbReference>
<evidence type="ECO:0000313" key="1">
    <source>
        <dbReference type="EMBL" id="MEC4719160.1"/>
    </source>
</evidence>
<evidence type="ECO:0000313" key="2">
    <source>
        <dbReference type="Proteomes" id="UP001352263"/>
    </source>
</evidence>
<sequence>MEITQEMVDAAVKKAIEAGILPRRSCPEDIETNVEIMLQILEAAFEHLPFPLAAEPSVYRPSVMEHAH</sequence>
<name>A0ABU6J6K3_9BURK</name>
<proteinExistence type="predicted"/>
<reference evidence="1 2" key="1">
    <citation type="submission" date="2023-10" db="EMBL/GenBank/DDBJ databases">
        <title>Noviherbaspirillum sp. CPCC 100848 genome assembly.</title>
        <authorList>
            <person name="Li X.Y."/>
            <person name="Fang X.M."/>
        </authorList>
    </citation>
    <scope>NUCLEOTIDE SEQUENCE [LARGE SCALE GENOMIC DNA]</scope>
    <source>
        <strain evidence="1 2">CPCC 100848</strain>
    </source>
</reference>
<accession>A0ABU6J6K3</accession>